<keyword evidence="3" id="KW-1185">Reference proteome</keyword>
<feature type="compositionally biased region" description="Basic and acidic residues" evidence="1">
    <location>
        <begin position="1012"/>
        <end position="1023"/>
    </location>
</feature>
<organism evidence="2 3">
    <name type="scientific">Ancylostoma caninum</name>
    <name type="common">Dog hookworm</name>
    <dbReference type="NCBI Taxonomy" id="29170"/>
    <lineage>
        <taxon>Eukaryota</taxon>
        <taxon>Metazoa</taxon>
        <taxon>Ecdysozoa</taxon>
        <taxon>Nematoda</taxon>
        <taxon>Chromadorea</taxon>
        <taxon>Rhabditida</taxon>
        <taxon>Rhabditina</taxon>
        <taxon>Rhabditomorpha</taxon>
        <taxon>Strongyloidea</taxon>
        <taxon>Ancylostomatidae</taxon>
        <taxon>Ancylostomatinae</taxon>
        <taxon>Ancylostoma</taxon>
    </lineage>
</organism>
<evidence type="ECO:0000313" key="2">
    <source>
        <dbReference type="EMBL" id="RCN53274.1"/>
    </source>
</evidence>
<feature type="compositionally biased region" description="Polar residues" evidence="1">
    <location>
        <begin position="990"/>
        <end position="999"/>
    </location>
</feature>
<comment type="caution">
    <text evidence="2">The sequence shown here is derived from an EMBL/GenBank/DDBJ whole genome shotgun (WGS) entry which is preliminary data.</text>
</comment>
<feature type="compositionally biased region" description="Polar residues" evidence="1">
    <location>
        <begin position="753"/>
        <end position="764"/>
    </location>
</feature>
<reference evidence="2 3" key="1">
    <citation type="submission" date="2014-10" db="EMBL/GenBank/DDBJ databases">
        <title>Draft genome of the hookworm Ancylostoma caninum.</title>
        <authorList>
            <person name="Mitreva M."/>
        </authorList>
    </citation>
    <scope>NUCLEOTIDE SEQUENCE [LARGE SCALE GENOMIC DNA]</scope>
    <source>
        <strain evidence="2 3">Baltimore</strain>
    </source>
</reference>
<evidence type="ECO:0000313" key="3">
    <source>
        <dbReference type="Proteomes" id="UP000252519"/>
    </source>
</evidence>
<protein>
    <submittedName>
        <fullName evidence="2">Uncharacterized protein</fullName>
    </submittedName>
</protein>
<feature type="compositionally biased region" description="Low complexity" evidence="1">
    <location>
        <begin position="1000"/>
        <end position="1011"/>
    </location>
</feature>
<feature type="compositionally biased region" description="Polar residues" evidence="1">
    <location>
        <begin position="940"/>
        <end position="953"/>
    </location>
</feature>
<dbReference type="OrthoDB" id="10494821at2759"/>
<accession>A0A368H9L0</accession>
<feature type="region of interest" description="Disordered" evidence="1">
    <location>
        <begin position="753"/>
        <end position="777"/>
    </location>
</feature>
<feature type="region of interest" description="Disordered" evidence="1">
    <location>
        <begin position="641"/>
        <end position="689"/>
    </location>
</feature>
<name>A0A368H9L0_ANCCA</name>
<dbReference type="EMBL" id="JOJR01000002">
    <property type="protein sequence ID" value="RCN53274.1"/>
    <property type="molecule type" value="Genomic_DNA"/>
</dbReference>
<proteinExistence type="predicted"/>
<feature type="compositionally biased region" description="Polar residues" evidence="1">
    <location>
        <begin position="641"/>
        <end position="684"/>
    </location>
</feature>
<dbReference type="STRING" id="29170.A0A368H9L0"/>
<gene>
    <name evidence="2" type="ORF">ANCCAN_00334</name>
</gene>
<dbReference type="AlphaFoldDB" id="A0A368H9L0"/>
<evidence type="ECO:0000256" key="1">
    <source>
        <dbReference type="SAM" id="MobiDB-lite"/>
    </source>
</evidence>
<dbReference type="Proteomes" id="UP000252519">
    <property type="component" value="Unassembled WGS sequence"/>
</dbReference>
<sequence>MLISVFSVQPTASCDQQGLGGTDFASASAWYTISFSWIKALDQDSAPDYSRTMGSCASFSPKFMEDIKSSLGAARDIYGSIDKLVYNGFCPCHCSEFCESPPSPFFISRETSIEMFRCQKFVIIPYNVLIPPDQCTTTHTPLASGFATTNYNLEYSSTEGASTVLQHRVEYTTSVTTSSVLSTSAANKNSQQSTELPRSTSIIDISQQDGYNYSYTVPNTSSSAETVTTSNFLTSLVQKTYTMSDIPTSSNVLVTTLYSATAPFQTVEDEISLSSKVPSSESLLGSTSVVSSFYYPVHNGTMLDSSVTYPTVYSQNGKFLSSESPSQGTSYQYGSNYESTTSEIMGKSETTFTQNINPSVVATTESSDSELQQAFTSSFSATVESSRVTLKMSTSDSSSMPKSKEASFTKTIATSPAAALKSSDATLPKKYTSIPSAKVESGKPTPPKLFTSHSSATAKSSAITLNGKTTGSSTAFSGSEGRKLSMKHTSISSAKVESSEATPPKIFTSDFSATAKTSRITLNGKTTAISAAILESDVSRSSTKHTSSYSTNVESSKAILREWSTSDPCSTPMASRTTLTTKSTSTSVVISESDGATSPIRYTSSVSAVAEENKATSIEMESSGPVFTIESNSSEVPEMLMSSTSPKMEPNETTFRNSLTSGSSTTPKSNESTPAKKITSNIAKTSEPDDTTSIEISTLNSDAYWVAHSSQTMFSYDMKQSSDSKSTIAWDKRNTAATIADLFTSERKLTHISQRNSPIQSTKRTLPKEVENTSTSTNSVVVEREDGPKVYSSEGTLQTFSTQSLNSLWNASTREVSLSHIYGERTLQPEGDRATPSESSAYMKGSAQTFSSEVNMGALKTTVGGVELTSYSNKVNIWVSTDANIEQQEIETTDHASFGYSRLFSDGEIMTSNSSPTRQYEKTSLKIEYLTRITQVPSINPNLASKSRTNSLPFTAPARTMQEIPEDEKKASTKIPISASKGSSQKENHSPTSSTHQMDTITSNSISSPSTRSDETFSTKDHLSGTQGRKSSEHALSDDLSTSKY</sequence>
<feature type="region of interest" description="Disordered" evidence="1">
    <location>
        <begin position="940"/>
        <end position="1045"/>
    </location>
</feature>